<dbReference type="SUPFAM" id="SSF56399">
    <property type="entry name" value="ADP-ribosylation"/>
    <property type="match status" value="1"/>
</dbReference>
<evidence type="ECO:0000313" key="2">
    <source>
        <dbReference type="EMBL" id="RIA83354.1"/>
    </source>
</evidence>
<dbReference type="OrthoDB" id="2386012at2759"/>
<dbReference type="Gene3D" id="3.90.228.10">
    <property type="match status" value="1"/>
</dbReference>
<evidence type="ECO:0000313" key="3">
    <source>
        <dbReference type="Proteomes" id="UP000265703"/>
    </source>
</evidence>
<feature type="compositionally biased region" description="Low complexity" evidence="1">
    <location>
        <begin position="17"/>
        <end position="35"/>
    </location>
</feature>
<keyword evidence="3" id="KW-1185">Reference proteome</keyword>
<dbReference type="EMBL" id="QKYT01000580">
    <property type="protein sequence ID" value="RIA83354.1"/>
    <property type="molecule type" value="Genomic_DNA"/>
</dbReference>
<dbReference type="AlphaFoldDB" id="A0A397SL92"/>
<feature type="region of interest" description="Disordered" evidence="1">
    <location>
        <begin position="47"/>
        <end position="66"/>
    </location>
</feature>
<accession>A0A397SL92</accession>
<reference evidence="2 3" key="1">
    <citation type="submission" date="2018-06" db="EMBL/GenBank/DDBJ databases">
        <title>Comparative genomics reveals the genomic features of Rhizophagus irregularis, R. cerebriforme, R. diaphanum and Gigaspora rosea, and their symbiotic lifestyle signature.</title>
        <authorList>
            <person name="Morin E."/>
            <person name="San Clemente H."/>
            <person name="Chen E.C.H."/>
            <person name="De La Providencia I."/>
            <person name="Hainaut M."/>
            <person name="Kuo A."/>
            <person name="Kohler A."/>
            <person name="Murat C."/>
            <person name="Tang N."/>
            <person name="Roy S."/>
            <person name="Loubradou J."/>
            <person name="Henrissat B."/>
            <person name="Grigoriev I.V."/>
            <person name="Corradi N."/>
            <person name="Roux C."/>
            <person name="Martin F.M."/>
        </authorList>
    </citation>
    <scope>NUCLEOTIDE SEQUENCE [LARGE SCALE GENOMIC DNA]</scope>
    <source>
        <strain evidence="2 3">DAOM 227022</strain>
    </source>
</reference>
<organism evidence="2 3">
    <name type="scientific">Glomus cerebriforme</name>
    <dbReference type="NCBI Taxonomy" id="658196"/>
    <lineage>
        <taxon>Eukaryota</taxon>
        <taxon>Fungi</taxon>
        <taxon>Fungi incertae sedis</taxon>
        <taxon>Mucoromycota</taxon>
        <taxon>Glomeromycotina</taxon>
        <taxon>Glomeromycetes</taxon>
        <taxon>Glomerales</taxon>
        <taxon>Glomeraceae</taxon>
        <taxon>Glomus</taxon>
    </lineage>
</organism>
<sequence length="285" mass="32699">MVQNCEINETTIIQKDSSSSSSSPSQSPIIKKSFSSRLTDLIRRDPTKNISNYSLNSSSNPSSKPTKIYKTQMIPLNSTDPNYELVKSLFKGRPLSQSKILAIFELHMPTKLEKRHEAYKKSLSKRTGQSIQSITHRMFHGTTSNCSPERFVEELNYIQEKDAEEGKECYIERKFCEKDCGLCGIIQQGNKTKYTRTKSFFKKNRMWFANDPCTSLYYCNGVVVNPVKSMFVVDVIKKAPKGILVVNKERATLPRFLILFEMSEEASVLDDEEFDEFYIEEKLGK</sequence>
<protein>
    <submittedName>
        <fullName evidence="2">Uncharacterized protein</fullName>
    </submittedName>
</protein>
<proteinExistence type="predicted"/>
<evidence type="ECO:0000256" key="1">
    <source>
        <dbReference type="SAM" id="MobiDB-lite"/>
    </source>
</evidence>
<feature type="compositionally biased region" description="Low complexity" evidence="1">
    <location>
        <begin position="49"/>
        <end position="63"/>
    </location>
</feature>
<comment type="caution">
    <text evidence="2">The sequence shown here is derived from an EMBL/GenBank/DDBJ whole genome shotgun (WGS) entry which is preliminary data.</text>
</comment>
<feature type="compositionally biased region" description="Polar residues" evidence="1">
    <location>
        <begin position="1"/>
        <end position="16"/>
    </location>
</feature>
<feature type="region of interest" description="Disordered" evidence="1">
    <location>
        <begin position="1"/>
        <end position="35"/>
    </location>
</feature>
<name>A0A397SL92_9GLOM</name>
<dbReference type="Proteomes" id="UP000265703">
    <property type="component" value="Unassembled WGS sequence"/>
</dbReference>
<gene>
    <name evidence="2" type="ORF">C1645_809261</name>
</gene>